<dbReference type="Proteomes" id="UP000001555">
    <property type="component" value="Unassembled WGS sequence"/>
</dbReference>
<dbReference type="AlphaFoldDB" id="B7PNK6"/>
<feature type="domain" description="BPTI/Kunitz inhibitor" evidence="5">
    <location>
        <begin position="256"/>
        <end position="310"/>
    </location>
</feature>
<feature type="chain" id="PRO_5010826250" evidence="4">
    <location>
        <begin position="20"/>
        <end position="320"/>
    </location>
</feature>
<dbReference type="Gene3D" id="4.10.410.10">
    <property type="entry name" value="Pancreatic trypsin inhibitor Kunitz domain"/>
    <property type="match status" value="4"/>
</dbReference>
<dbReference type="SMART" id="SM00131">
    <property type="entry name" value="KU"/>
    <property type="match status" value="4"/>
</dbReference>
<dbReference type="GO" id="GO:0004867">
    <property type="term" value="F:serine-type endopeptidase inhibitor activity"/>
    <property type="evidence" value="ECO:0000318"/>
    <property type="project" value="GO_Central"/>
</dbReference>
<feature type="domain" description="BPTI/Kunitz inhibitor" evidence="5">
    <location>
        <begin position="200"/>
        <end position="249"/>
    </location>
</feature>
<dbReference type="EMBL" id="DS753471">
    <property type="protein sequence ID" value="EEC08178.1"/>
    <property type="molecule type" value="Genomic_DNA"/>
</dbReference>
<evidence type="ECO:0000256" key="1">
    <source>
        <dbReference type="ARBA" id="ARBA00022690"/>
    </source>
</evidence>
<feature type="signal peptide" evidence="4">
    <location>
        <begin position="1"/>
        <end position="19"/>
    </location>
</feature>
<evidence type="ECO:0000259" key="5">
    <source>
        <dbReference type="PROSITE" id="PS50279"/>
    </source>
</evidence>
<evidence type="ECO:0000313" key="8">
    <source>
        <dbReference type="Proteomes" id="UP000001555"/>
    </source>
</evidence>
<accession>B7PNK6</accession>
<protein>
    <submittedName>
        <fullName evidence="6 7">Secreted salivary gland peptide, putative</fullName>
    </submittedName>
</protein>
<dbReference type="PANTHER" id="PTHR10083">
    <property type="entry name" value="KUNITZ-TYPE PROTEASE INHIBITOR-RELATED"/>
    <property type="match status" value="1"/>
</dbReference>
<dbReference type="GO" id="GO:0005615">
    <property type="term" value="C:extracellular space"/>
    <property type="evidence" value="ECO:0000318"/>
    <property type="project" value="GO_Central"/>
</dbReference>
<keyword evidence="2" id="KW-0722">Serine protease inhibitor</keyword>
<keyword evidence="1" id="KW-0646">Protease inhibitor</keyword>
<dbReference type="Pfam" id="PF00014">
    <property type="entry name" value="Kunitz_BPTI"/>
    <property type="match status" value="3"/>
</dbReference>
<dbReference type="VEuPathDB" id="VectorBase:ISCW005387"/>
<reference evidence="7" key="2">
    <citation type="submission" date="2020-05" db="UniProtKB">
        <authorList>
            <consortium name="EnsemblMetazoa"/>
        </authorList>
    </citation>
    <scope>IDENTIFICATION</scope>
    <source>
        <strain evidence="7">wikel</strain>
    </source>
</reference>
<proteinExistence type="predicted"/>
<dbReference type="EMBL" id="ABJB010210757">
    <property type="status" value="NOT_ANNOTATED_CDS"/>
    <property type="molecule type" value="Genomic_DNA"/>
</dbReference>
<dbReference type="EnsemblMetazoa" id="ISCW005387-RA">
    <property type="protein sequence ID" value="ISCW005387-PA"/>
    <property type="gene ID" value="ISCW005387"/>
</dbReference>
<evidence type="ECO:0000256" key="4">
    <source>
        <dbReference type="SAM" id="SignalP"/>
    </source>
</evidence>
<keyword evidence="8" id="KW-1185">Reference proteome</keyword>
<reference evidence="6 8" key="1">
    <citation type="submission" date="2008-03" db="EMBL/GenBank/DDBJ databases">
        <title>Annotation of Ixodes scapularis.</title>
        <authorList>
            <consortium name="Ixodes scapularis Genome Project Consortium"/>
            <person name="Caler E."/>
            <person name="Hannick L.I."/>
            <person name="Bidwell S."/>
            <person name="Joardar V."/>
            <person name="Thiagarajan M."/>
            <person name="Amedeo P."/>
            <person name="Galinsky K.J."/>
            <person name="Schobel S."/>
            <person name="Inman J."/>
            <person name="Hostetler J."/>
            <person name="Miller J."/>
            <person name="Hammond M."/>
            <person name="Megy K."/>
            <person name="Lawson D."/>
            <person name="Kodira C."/>
            <person name="Sutton G."/>
            <person name="Meyer J."/>
            <person name="Hill C.A."/>
            <person name="Birren B."/>
            <person name="Nene V."/>
            <person name="Collins F."/>
            <person name="Alarcon-Chaidez F."/>
            <person name="Wikel S."/>
            <person name="Strausberg R."/>
        </authorList>
    </citation>
    <scope>NUCLEOTIDE SEQUENCE [LARGE SCALE GENOMIC DNA]</scope>
    <source>
        <strain evidence="8">Wikel</strain>
        <strain evidence="6">Wikel colony</strain>
    </source>
</reference>
<sequence>MHKEIIWTLIVTALGICSGQNSQDDNLCLDTPDFGQGRDVVKGWSYNSELDKCYVFDHVRRNDYSNENIFLDESACNKRCRPNVPAKCYAKPPSSEGSLDLPVVTYDRTTGKCLPIRAPDEDQTKNVFRSDASCTKECRDTDLRLCLNATEADCEYIGSPSYGYDSKEQTCKQKTDGSCGGFRSVEDCLKRCGPLVENKCKLPIQNILTCEEPQKRYGYNEKTQQCEELLGCADGGNSFQEAEHCWKSCAPATHRCNMKPDTGRFPKFGFYTRYYFDIKRNECSSAKKTRSKVPGNTNLFETAVQCEKICKPKYQEKLGN</sequence>
<dbReference type="InterPro" id="IPR036880">
    <property type="entry name" value="Kunitz_BPTI_sf"/>
</dbReference>
<dbReference type="PANTHER" id="PTHR10083:SF374">
    <property type="entry name" value="BPTI_KUNITZ INHIBITOR DOMAIN-CONTAINING PROTEIN"/>
    <property type="match status" value="1"/>
</dbReference>
<evidence type="ECO:0000313" key="7">
    <source>
        <dbReference type="EnsemblMetazoa" id="ISCW005387-PA"/>
    </source>
</evidence>
<gene>
    <name evidence="6" type="ORF">IscW_ISCW005387</name>
</gene>
<dbReference type="SUPFAM" id="SSF57362">
    <property type="entry name" value="BPTI-like"/>
    <property type="match status" value="5"/>
</dbReference>
<evidence type="ECO:0000313" key="6">
    <source>
        <dbReference type="EMBL" id="EEC08178.1"/>
    </source>
</evidence>
<keyword evidence="4" id="KW-0732">Signal</keyword>
<dbReference type="InterPro" id="IPR050098">
    <property type="entry name" value="TFPI/VKTCI-like"/>
</dbReference>
<dbReference type="InterPro" id="IPR002223">
    <property type="entry name" value="Kunitz_BPTI"/>
</dbReference>
<dbReference type="PROSITE" id="PS50279">
    <property type="entry name" value="BPTI_KUNITZ_2"/>
    <property type="match status" value="2"/>
</dbReference>
<evidence type="ECO:0000256" key="2">
    <source>
        <dbReference type="ARBA" id="ARBA00022900"/>
    </source>
</evidence>
<name>B7PNK6_IXOSC</name>
<dbReference type="InParanoid" id="B7PNK6"/>
<evidence type="ECO:0000256" key="3">
    <source>
        <dbReference type="ARBA" id="ARBA00023157"/>
    </source>
</evidence>
<organism>
    <name type="scientific">Ixodes scapularis</name>
    <name type="common">Black-legged tick</name>
    <name type="synonym">Deer tick</name>
    <dbReference type="NCBI Taxonomy" id="6945"/>
    <lineage>
        <taxon>Eukaryota</taxon>
        <taxon>Metazoa</taxon>
        <taxon>Ecdysozoa</taxon>
        <taxon>Arthropoda</taxon>
        <taxon>Chelicerata</taxon>
        <taxon>Arachnida</taxon>
        <taxon>Acari</taxon>
        <taxon>Parasitiformes</taxon>
        <taxon>Ixodida</taxon>
        <taxon>Ixodoidea</taxon>
        <taxon>Ixodidae</taxon>
        <taxon>Ixodinae</taxon>
        <taxon>Ixodes</taxon>
    </lineage>
</organism>
<keyword evidence="3" id="KW-1015">Disulfide bond</keyword>
<dbReference type="PaxDb" id="6945-B7PNK6"/>
<dbReference type="VEuPathDB" id="VectorBase:ISCP_022445"/>
<dbReference type="VEuPathDB" id="VectorBase:ISCI005387"/>
<dbReference type="CDD" id="cd22625">
    <property type="entry name" value="Kunitz_ixolaris_1"/>
    <property type="match status" value="1"/>
</dbReference>
<dbReference type="HOGENOM" id="CLU_073944_0_0_1"/>